<sequence length="87" mass="8058">MRLDLTCGASIAGGDLAGGASTRGPVGGVGGALASDVGGAARGPSVAWVVASRVSHAARQGPPRGVGGSLVGGSLAGLTCDAMVATE</sequence>
<evidence type="ECO:0000313" key="1">
    <source>
        <dbReference type="EMBL" id="JAD16012.1"/>
    </source>
</evidence>
<name>A0A0A8XWC8_ARUDO</name>
<reference evidence="1" key="1">
    <citation type="submission" date="2014-09" db="EMBL/GenBank/DDBJ databases">
        <authorList>
            <person name="Magalhaes I.L.F."/>
            <person name="Oliveira U."/>
            <person name="Santos F.R."/>
            <person name="Vidigal T.H.D.A."/>
            <person name="Brescovit A.D."/>
            <person name="Santos A.J."/>
        </authorList>
    </citation>
    <scope>NUCLEOTIDE SEQUENCE</scope>
    <source>
        <tissue evidence="1">Shoot tissue taken approximately 20 cm above the soil surface</tissue>
    </source>
</reference>
<dbReference type="AlphaFoldDB" id="A0A0A8XWC8"/>
<proteinExistence type="predicted"/>
<reference evidence="1" key="2">
    <citation type="journal article" date="2015" name="Data Brief">
        <title>Shoot transcriptome of the giant reed, Arundo donax.</title>
        <authorList>
            <person name="Barrero R.A."/>
            <person name="Guerrero F.D."/>
            <person name="Moolhuijzen P."/>
            <person name="Goolsby J.A."/>
            <person name="Tidwell J."/>
            <person name="Bellgard S.E."/>
            <person name="Bellgard M.I."/>
        </authorList>
    </citation>
    <scope>NUCLEOTIDE SEQUENCE</scope>
    <source>
        <tissue evidence="1">Shoot tissue taken approximately 20 cm above the soil surface</tissue>
    </source>
</reference>
<organism evidence="1">
    <name type="scientific">Arundo donax</name>
    <name type="common">Giant reed</name>
    <name type="synonym">Donax arundinaceus</name>
    <dbReference type="NCBI Taxonomy" id="35708"/>
    <lineage>
        <taxon>Eukaryota</taxon>
        <taxon>Viridiplantae</taxon>
        <taxon>Streptophyta</taxon>
        <taxon>Embryophyta</taxon>
        <taxon>Tracheophyta</taxon>
        <taxon>Spermatophyta</taxon>
        <taxon>Magnoliopsida</taxon>
        <taxon>Liliopsida</taxon>
        <taxon>Poales</taxon>
        <taxon>Poaceae</taxon>
        <taxon>PACMAD clade</taxon>
        <taxon>Arundinoideae</taxon>
        <taxon>Arundineae</taxon>
        <taxon>Arundo</taxon>
    </lineage>
</organism>
<protein>
    <submittedName>
        <fullName evidence="1">Uncharacterized protein</fullName>
    </submittedName>
</protein>
<accession>A0A0A8XWC8</accession>
<dbReference type="EMBL" id="GBRH01281883">
    <property type="protein sequence ID" value="JAD16012.1"/>
    <property type="molecule type" value="Transcribed_RNA"/>
</dbReference>